<dbReference type="PANTHER" id="PTHR39639:SF1">
    <property type="entry name" value="DUF262 DOMAIN-CONTAINING PROTEIN"/>
    <property type="match status" value="1"/>
</dbReference>
<dbReference type="Proteomes" id="UP000017559">
    <property type="component" value="Unassembled WGS sequence"/>
</dbReference>
<dbReference type="OrthoDB" id="5419821at2759"/>
<name>V2WMV7_MONRO</name>
<dbReference type="HOGENOM" id="CLU_013023_2_1_1"/>
<reference evidence="3 4" key="1">
    <citation type="journal article" date="2014" name="BMC Genomics">
        <title>Genome and secretome analysis of the hemibiotrophic fungal pathogen, Moniliophthora roreri, which causes frosty pod rot disease of cacao: mechanisms of the biotrophic and necrotrophic phases.</title>
        <authorList>
            <person name="Meinhardt L.W."/>
            <person name="Costa G.G.L."/>
            <person name="Thomazella D.P.T."/>
            <person name="Teixeira P.J.P.L."/>
            <person name="Carazzolle M.F."/>
            <person name="Schuster S.C."/>
            <person name="Carlson J.E."/>
            <person name="Guiltinan M.J."/>
            <person name="Mieczkowski P."/>
            <person name="Farmer A."/>
            <person name="Ramaraj T."/>
            <person name="Crozier J."/>
            <person name="Davis R.E."/>
            <person name="Shao J."/>
            <person name="Melnick R.L."/>
            <person name="Pereira G.A.G."/>
            <person name="Bailey B.A."/>
        </authorList>
    </citation>
    <scope>NUCLEOTIDE SEQUENCE [LARGE SCALE GENOMIC DNA]</scope>
    <source>
        <strain evidence="3 4">MCA 2997</strain>
    </source>
</reference>
<feature type="compositionally biased region" description="Polar residues" evidence="1">
    <location>
        <begin position="461"/>
        <end position="494"/>
    </location>
</feature>
<sequence length="606" mass="68333">MASDDEMSSQLTDEDRLDAELTLSISNAQQHNSEESEAQDYTLQNALKPPRATTYTAQALFEQIKNRAIDLNPEYQRDVVWTTQKQIQLIDSIFRNYYIPPIIFAVTIHDDGSESRTCIDGKQRLTSIRLFMDGVIPHKDVHTNQQLWFKDNRSVGKSTSKMMLPDKYRQIFANKQVVCVEYGEVKQSDERDIFRRVQLGIALTPAEKLQATSTPRADFVRGLLSKYTTETTLGSPVVSWDRERARDFHVFSVAVCSLAKWNVRSGLDNLPTLQQVEAWMREKRSQVGGRKRRKSDAQENVEFAQVSDAFAERVDRGFEVLAMVATSKKYNKPFLSTSGISAKVSPIEMVGCIMLTYMTATTVAASSTKRMLDPDTPKNLERLSHLITIMRTQMRELHTDIRMNAVVGRTMFDFILEAGRNPFTYEGLTPGTDPEYEEEEETRPAEKTKKNKRSRLAGCSSRFSALQKARQSASRGRSHARVSTATPNLTNSSNDRSKSPLPTRRKLSPTNTQHLPSPEIEREREAPPSAPPLPIEGQMDIIQQTQSAHFMQMMNSMIAMNPAIVTQWMSYAGRIIPQASDVSSSRFSHVPSEGASSISRAGQSEE</sequence>
<feature type="compositionally biased region" description="Polar residues" evidence="1">
    <location>
        <begin position="594"/>
        <end position="606"/>
    </location>
</feature>
<dbReference type="InterPro" id="IPR004919">
    <property type="entry name" value="GmrSD_N"/>
</dbReference>
<dbReference type="Pfam" id="PF03235">
    <property type="entry name" value="GmrSD_N"/>
    <property type="match status" value="1"/>
</dbReference>
<protein>
    <recommendedName>
        <fullName evidence="2">GmrSD restriction endonucleases N-terminal domain-containing protein</fullName>
    </recommendedName>
</protein>
<comment type="caution">
    <text evidence="3">The sequence shown here is derived from an EMBL/GenBank/DDBJ whole genome shotgun (WGS) entry which is preliminary data.</text>
</comment>
<feature type="region of interest" description="Disordered" evidence="1">
    <location>
        <begin position="423"/>
        <end position="536"/>
    </location>
</feature>
<organism evidence="3 4">
    <name type="scientific">Moniliophthora roreri (strain MCA 2997)</name>
    <name type="common">Cocoa frosty pod rot fungus</name>
    <name type="synonym">Crinipellis roreri</name>
    <dbReference type="NCBI Taxonomy" id="1381753"/>
    <lineage>
        <taxon>Eukaryota</taxon>
        <taxon>Fungi</taxon>
        <taxon>Dikarya</taxon>
        <taxon>Basidiomycota</taxon>
        <taxon>Agaricomycotina</taxon>
        <taxon>Agaricomycetes</taxon>
        <taxon>Agaricomycetidae</taxon>
        <taxon>Agaricales</taxon>
        <taxon>Marasmiineae</taxon>
        <taxon>Marasmiaceae</taxon>
        <taxon>Moniliophthora</taxon>
    </lineage>
</organism>
<feature type="region of interest" description="Disordered" evidence="1">
    <location>
        <begin position="580"/>
        <end position="606"/>
    </location>
</feature>
<dbReference type="EMBL" id="AWSO01000690">
    <property type="protein sequence ID" value="ESK88158.1"/>
    <property type="molecule type" value="Genomic_DNA"/>
</dbReference>
<dbReference type="AlphaFoldDB" id="V2WMV7"/>
<evidence type="ECO:0000313" key="4">
    <source>
        <dbReference type="Proteomes" id="UP000017559"/>
    </source>
</evidence>
<proteinExistence type="predicted"/>
<keyword evidence="4" id="KW-1185">Reference proteome</keyword>
<accession>V2WMV7</accession>
<dbReference type="PANTHER" id="PTHR39639">
    <property type="entry name" value="CHROMOSOME 16, WHOLE GENOME SHOTGUN SEQUENCE"/>
    <property type="match status" value="1"/>
</dbReference>
<dbReference type="KEGG" id="mrr:Moror_5557"/>
<gene>
    <name evidence="3" type="ORF">Moror_5557</name>
</gene>
<evidence type="ECO:0000256" key="1">
    <source>
        <dbReference type="SAM" id="MobiDB-lite"/>
    </source>
</evidence>
<evidence type="ECO:0000259" key="2">
    <source>
        <dbReference type="Pfam" id="PF03235"/>
    </source>
</evidence>
<evidence type="ECO:0000313" key="3">
    <source>
        <dbReference type="EMBL" id="ESK88158.1"/>
    </source>
</evidence>
<feature type="domain" description="GmrSD restriction endonucleases N-terminal" evidence="2">
    <location>
        <begin position="60"/>
        <end position="190"/>
    </location>
</feature>